<reference evidence="2" key="1">
    <citation type="journal article" date="2025" name="Foods">
        <title>Unveiling the Microbial Signatures of Arabica Coffee Cherries: Insights into Ripeness Specific Diversity, Functional Traits, and Implications for Quality and Safety.</title>
        <authorList>
            <consortium name="RefSeq"/>
            <person name="Tenea G.N."/>
            <person name="Cifuentes V."/>
            <person name="Reyes P."/>
            <person name="Cevallos-Vallejos M."/>
        </authorList>
    </citation>
    <scope>NUCLEOTIDE SEQUENCE [LARGE SCALE GENOMIC DNA]</scope>
</reference>
<protein>
    <submittedName>
        <fullName evidence="3">Uncharacterized protein</fullName>
    </submittedName>
</protein>
<accession>A0A6P6TKV7</accession>
<organism evidence="2 3">
    <name type="scientific">Coffea arabica</name>
    <name type="common">Arabian coffee</name>
    <dbReference type="NCBI Taxonomy" id="13443"/>
    <lineage>
        <taxon>Eukaryota</taxon>
        <taxon>Viridiplantae</taxon>
        <taxon>Streptophyta</taxon>
        <taxon>Embryophyta</taxon>
        <taxon>Tracheophyta</taxon>
        <taxon>Spermatophyta</taxon>
        <taxon>Magnoliopsida</taxon>
        <taxon>eudicotyledons</taxon>
        <taxon>Gunneridae</taxon>
        <taxon>Pentapetalae</taxon>
        <taxon>asterids</taxon>
        <taxon>lamiids</taxon>
        <taxon>Gentianales</taxon>
        <taxon>Rubiaceae</taxon>
        <taxon>Ixoroideae</taxon>
        <taxon>Gardenieae complex</taxon>
        <taxon>Bertiereae - Coffeeae clade</taxon>
        <taxon>Coffeeae</taxon>
        <taxon>Coffea</taxon>
    </lineage>
</organism>
<dbReference type="GeneID" id="113701951"/>
<evidence type="ECO:0000313" key="3">
    <source>
        <dbReference type="RefSeq" id="XP_027078667.2"/>
    </source>
</evidence>
<feature type="region of interest" description="Disordered" evidence="1">
    <location>
        <begin position="1"/>
        <end position="58"/>
    </location>
</feature>
<evidence type="ECO:0000256" key="1">
    <source>
        <dbReference type="SAM" id="MobiDB-lite"/>
    </source>
</evidence>
<name>A0A6P6TKV7_COFAR</name>
<keyword evidence="2" id="KW-1185">Reference proteome</keyword>
<dbReference type="RefSeq" id="XP_027078667.2">
    <property type="nucleotide sequence ID" value="XM_027222866.2"/>
</dbReference>
<reference evidence="3" key="2">
    <citation type="submission" date="2025-08" db="UniProtKB">
        <authorList>
            <consortium name="RefSeq"/>
        </authorList>
    </citation>
    <scope>IDENTIFICATION</scope>
    <source>
        <tissue evidence="3">Leaves</tissue>
    </source>
</reference>
<feature type="compositionally biased region" description="Polar residues" evidence="1">
    <location>
        <begin position="1"/>
        <end position="16"/>
    </location>
</feature>
<evidence type="ECO:0000313" key="2">
    <source>
        <dbReference type="Proteomes" id="UP001652660"/>
    </source>
</evidence>
<dbReference type="AlphaFoldDB" id="A0A6P6TKV7"/>
<sequence length="81" mass="8402">MNPSANRETGAVNAQGQVERRVDSTDYRSSAGGGLDQKPVQVIHQHHDSSPDSKTSGGVLANAAASIASTLESAKEAISRK</sequence>
<proteinExistence type="predicted"/>
<dbReference type="OrthoDB" id="1728115at2759"/>
<dbReference type="Proteomes" id="UP001652660">
    <property type="component" value="Chromosome 7e"/>
</dbReference>
<gene>
    <name evidence="3" type="primary">LOC113701951</name>
</gene>